<dbReference type="EMBL" id="JANPWB010000001">
    <property type="protein sequence ID" value="KAJ1216588.1"/>
    <property type="molecule type" value="Genomic_DNA"/>
</dbReference>
<proteinExistence type="predicted"/>
<evidence type="ECO:0000313" key="2">
    <source>
        <dbReference type="Proteomes" id="UP001066276"/>
    </source>
</evidence>
<name>A0AAV7WR59_PLEWA</name>
<organism evidence="1 2">
    <name type="scientific">Pleurodeles waltl</name>
    <name type="common">Iberian ribbed newt</name>
    <dbReference type="NCBI Taxonomy" id="8319"/>
    <lineage>
        <taxon>Eukaryota</taxon>
        <taxon>Metazoa</taxon>
        <taxon>Chordata</taxon>
        <taxon>Craniata</taxon>
        <taxon>Vertebrata</taxon>
        <taxon>Euteleostomi</taxon>
        <taxon>Amphibia</taxon>
        <taxon>Batrachia</taxon>
        <taxon>Caudata</taxon>
        <taxon>Salamandroidea</taxon>
        <taxon>Salamandridae</taxon>
        <taxon>Pleurodelinae</taxon>
        <taxon>Pleurodeles</taxon>
    </lineage>
</organism>
<gene>
    <name evidence="1" type="ORF">NDU88_004189</name>
</gene>
<reference evidence="1" key="1">
    <citation type="journal article" date="2022" name="bioRxiv">
        <title>Sequencing and chromosome-scale assembly of the giantPleurodeles waltlgenome.</title>
        <authorList>
            <person name="Brown T."/>
            <person name="Elewa A."/>
            <person name="Iarovenko S."/>
            <person name="Subramanian E."/>
            <person name="Araus A.J."/>
            <person name="Petzold A."/>
            <person name="Susuki M."/>
            <person name="Suzuki K.-i.T."/>
            <person name="Hayashi T."/>
            <person name="Toyoda A."/>
            <person name="Oliveira C."/>
            <person name="Osipova E."/>
            <person name="Leigh N.D."/>
            <person name="Simon A."/>
            <person name="Yun M.H."/>
        </authorList>
    </citation>
    <scope>NUCLEOTIDE SEQUENCE</scope>
    <source>
        <strain evidence="1">20211129_DDA</strain>
        <tissue evidence="1">Liver</tissue>
    </source>
</reference>
<comment type="caution">
    <text evidence="1">The sequence shown here is derived from an EMBL/GenBank/DDBJ whole genome shotgun (WGS) entry which is preliminary data.</text>
</comment>
<keyword evidence="2" id="KW-1185">Reference proteome</keyword>
<dbReference type="AlphaFoldDB" id="A0AAV7WR59"/>
<dbReference type="InterPro" id="IPR042566">
    <property type="entry name" value="L1_C"/>
</dbReference>
<dbReference type="Proteomes" id="UP001066276">
    <property type="component" value="Chromosome 1_1"/>
</dbReference>
<dbReference type="Gene3D" id="3.30.250.20">
    <property type="entry name" value="L1 transposable element, C-terminal domain"/>
    <property type="match status" value="1"/>
</dbReference>
<accession>A0AAV7WR59</accession>
<sequence length="204" mass="23425">MDRMLEHLDKQMDHLNMVERRVSEEKDKQVTMSASQKQVEKVLTAHFVTTQSGEFGKLLTPCQSTYCRTGPIYKCGQYEEVHLATPYRSPTAEPFSEMFVVKHGHHILAACPVPGARPRLIIARLLNYSDRDVALLWSRELQILHHKGTEISTFPDFMQQVQKGWRQLLPGKHKLQGLLLEYTMIYPAHLQVMVAGKAKIFNDP</sequence>
<protein>
    <submittedName>
        <fullName evidence="1">Uncharacterized protein</fullName>
    </submittedName>
</protein>
<evidence type="ECO:0000313" key="1">
    <source>
        <dbReference type="EMBL" id="KAJ1216588.1"/>
    </source>
</evidence>